<dbReference type="Gene3D" id="3.30.379.10">
    <property type="entry name" value="Chitobiase/beta-hexosaminidase domain 2-like"/>
    <property type="match status" value="1"/>
</dbReference>
<keyword evidence="6" id="KW-0326">Glycosidase</keyword>
<evidence type="ECO:0000313" key="6">
    <source>
        <dbReference type="EMBL" id="MBB4932377.1"/>
    </source>
</evidence>
<proteinExistence type="predicted"/>
<dbReference type="Pfam" id="PF05089">
    <property type="entry name" value="NAGLU"/>
    <property type="match status" value="1"/>
</dbReference>
<gene>
    <name evidence="6" type="ORF">F4561_003197</name>
</gene>
<evidence type="ECO:0000259" key="5">
    <source>
        <dbReference type="Pfam" id="PF12972"/>
    </source>
</evidence>
<dbReference type="GO" id="GO:0005975">
    <property type="term" value="P:carbohydrate metabolic process"/>
    <property type="evidence" value="ECO:0007669"/>
    <property type="project" value="UniProtKB-ARBA"/>
</dbReference>
<dbReference type="Gene3D" id="3.20.20.80">
    <property type="entry name" value="Glycosidases"/>
    <property type="match status" value="1"/>
</dbReference>
<dbReference type="AlphaFoldDB" id="A0A7W7RI82"/>
<reference evidence="6 7" key="1">
    <citation type="submission" date="2020-08" db="EMBL/GenBank/DDBJ databases">
        <title>Sequencing the genomes of 1000 actinobacteria strains.</title>
        <authorList>
            <person name="Klenk H.-P."/>
        </authorList>
    </citation>
    <scope>NUCLEOTIDE SEQUENCE [LARGE SCALE GENOMIC DNA]</scope>
    <source>
        <strain evidence="6 7">DSM 102030</strain>
    </source>
</reference>
<name>A0A7W7RI82_9ACTN</name>
<keyword evidence="1 6" id="KW-0378">Hydrolase</keyword>
<dbReference type="InterPro" id="IPR024240">
    <property type="entry name" value="NAGLU_N"/>
</dbReference>
<dbReference type="EMBL" id="JACHJT010000001">
    <property type="protein sequence ID" value="MBB4932377.1"/>
    <property type="molecule type" value="Genomic_DNA"/>
</dbReference>
<dbReference type="Proteomes" id="UP000523007">
    <property type="component" value="Unassembled WGS sequence"/>
</dbReference>
<dbReference type="Gene3D" id="1.20.120.670">
    <property type="entry name" value="N-acetyl-b-d-glucoasminidase"/>
    <property type="match status" value="1"/>
</dbReference>
<sequence length="727" mass="80640">MSEDTDGQRAAAPERGTRHPAHGLLGRVLGERAHAFDLDVCAPAPEQADMFEVAATAGRVSIRATSGVAAASALRHYLVHACDRYPTWDDTEVALPDPLPSLDRETVTSPWSWRYYLNFCAFAYTTLYWDWARWEREIDWMALHGVNLPLCIVGQELVWLRTLREFGVSDERARAFIGGPAFFPWMAMGCVHDHGTTVTDSWLADRADLAHRILDRQRSLGMTPVLPGFPGYLPAELAGARASRVDWMGFDNRALDPADPLFHSFGRALLREQEREYGTGHYYAIDPFIEGVPPNGETAAVAESARAVSRTLREHDERGVWVLQGWPFTYRSDFWSPDRVEAFLGAIPAEQLLVLDLWAEHSPAAERTDYFAGRSWLWCMLHSLGGRPGMHGQMRAVAAEPGRIAALPEGGGLRGVGASTECLNRDPVLYELLADVAWHGEVPSLERWLRDYARRRCGRDDEGLREAWRILGSEVYAGTEQSGPPVSVVASRPRVDHGLEPWHPLNLTAPRAEAGAGDPLLRAWDLLLDSASRSGATAGMRRDLVDVGDMVLSGLAAQQYAEVVAAYQRRDPDGLDRAGSAFLETMADLDLLASTIGDYRLDTWLAGACAWGRTESERAALVCDARRLLTCWVEPGHVLQDYAGRHWSGLVSGYYLPRWRLWLRTLRSALARGGEPDADRFDAEVTMLEESWLQETRCGPAESARDPVAVAAMIRAKCHSSAVHRGL</sequence>
<dbReference type="GO" id="GO:0004561">
    <property type="term" value="F:alpha-N-acetylglucosaminidase activity"/>
    <property type="evidence" value="ECO:0007669"/>
    <property type="project" value="UniProtKB-EC"/>
</dbReference>
<feature type="domain" description="Alpha-N-acetylglucosaminidase C-terminal" evidence="5">
    <location>
        <begin position="448"/>
        <end position="716"/>
    </location>
</feature>
<feature type="domain" description="Alpha-N-acetylglucosaminidase tim-barrel" evidence="3">
    <location>
        <begin position="114"/>
        <end position="439"/>
    </location>
</feature>
<evidence type="ECO:0000259" key="4">
    <source>
        <dbReference type="Pfam" id="PF12971"/>
    </source>
</evidence>
<evidence type="ECO:0000256" key="1">
    <source>
        <dbReference type="ARBA" id="ARBA00022801"/>
    </source>
</evidence>
<dbReference type="EC" id="3.2.1.50" evidence="6"/>
<evidence type="ECO:0000256" key="2">
    <source>
        <dbReference type="SAM" id="MobiDB-lite"/>
    </source>
</evidence>
<dbReference type="InterPro" id="IPR029018">
    <property type="entry name" value="Hex-like_dom2"/>
</dbReference>
<comment type="caution">
    <text evidence="6">The sequence shown here is derived from an EMBL/GenBank/DDBJ whole genome shotgun (WGS) entry which is preliminary data.</text>
</comment>
<dbReference type="Pfam" id="PF12971">
    <property type="entry name" value="NAGLU_N"/>
    <property type="match status" value="1"/>
</dbReference>
<accession>A0A7W7RI82</accession>
<dbReference type="InterPro" id="IPR024732">
    <property type="entry name" value="NAGLU_C"/>
</dbReference>
<protein>
    <submittedName>
        <fullName evidence="6">Alpha-N-acetylglucosaminidase</fullName>
        <ecNumber evidence="6">3.2.1.50</ecNumber>
    </submittedName>
</protein>
<dbReference type="RefSeq" id="WP_184579756.1">
    <property type="nucleotide sequence ID" value="NZ_JACHJT010000001.1"/>
</dbReference>
<evidence type="ECO:0000259" key="3">
    <source>
        <dbReference type="Pfam" id="PF05089"/>
    </source>
</evidence>
<dbReference type="InterPro" id="IPR007781">
    <property type="entry name" value="NAGLU"/>
</dbReference>
<evidence type="ECO:0000313" key="7">
    <source>
        <dbReference type="Proteomes" id="UP000523007"/>
    </source>
</evidence>
<dbReference type="PANTHER" id="PTHR12872">
    <property type="entry name" value="ALPHA-N-ACETYLGLUCOSAMINIDASE"/>
    <property type="match status" value="1"/>
</dbReference>
<dbReference type="PANTHER" id="PTHR12872:SF1">
    <property type="entry name" value="ALPHA-N-ACETYLGLUCOSAMINIDASE"/>
    <property type="match status" value="1"/>
</dbReference>
<dbReference type="InterPro" id="IPR024733">
    <property type="entry name" value="NAGLU_tim-barrel"/>
</dbReference>
<feature type="region of interest" description="Disordered" evidence="2">
    <location>
        <begin position="1"/>
        <end position="22"/>
    </location>
</feature>
<feature type="domain" description="Alpha-N-acetylglucosaminidase N-terminal" evidence="4">
    <location>
        <begin position="20"/>
        <end position="100"/>
    </location>
</feature>
<organism evidence="6 7">
    <name type="scientific">Lipingzhangella halophila</name>
    <dbReference type="NCBI Taxonomy" id="1783352"/>
    <lineage>
        <taxon>Bacteria</taxon>
        <taxon>Bacillati</taxon>
        <taxon>Actinomycetota</taxon>
        <taxon>Actinomycetes</taxon>
        <taxon>Streptosporangiales</taxon>
        <taxon>Nocardiopsidaceae</taxon>
        <taxon>Lipingzhangella</taxon>
    </lineage>
</organism>
<keyword evidence="7" id="KW-1185">Reference proteome</keyword>
<dbReference type="Pfam" id="PF12972">
    <property type="entry name" value="NAGLU_C"/>
    <property type="match status" value="1"/>
</dbReference>